<name>B6ILN5_CAEBR</name>
<dbReference type="RefSeq" id="XP_045100373.1">
    <property type="nucleotide sequence ID" value="XM_045242785.1"/>
</dbReference>
<keyword evidence="3" id="KW-1185">Reference proteome</keyword>
<dbReference type="AlphaFoldDB" id="B6ILN5"/>
<dbReference type="GeneID" id="68917172"/>
<sequence>MVTKEKKEPKQRKASKQPKKNSKKDSIEAEERFAYEPKRLVKCIICFKYYVIFLKYSRR</sequence>
<dbReference type="KEGG" id="cbr:CBG_25690"/>
<proteinExistence type="predicted"/>
<accession>B6ILN5</accession>
<dbReference type="HOGENOM" id="CLU_2962961_0_0_1"/>
<dbReference type="EMBL" id="HE600928">
    <property type="protein sequence ID" value="CAS00815.1"/>
    <property type="molecule type" value="Genomic_DNA"/>
</dbReference>
<organism evidence="2 3">
    <name type="scientific">Caenorhabditis briggsae</name>
    <dbReference type="NCBI Taxonomy" id="6238"/>
    <lineage>
        <taxon>Eukaryota</taxon>
        <taxon>Metazoa</taxon>
        <taxon>Ecdysozoa</taxon>
        <taxon>Nematoda</taxon>
        <taxon>Chromadorea</taxon>
        <taxon>Rhabditida</taxon>
        <taxon>Rhabditina</taxon>
        <taxon>Rhabditomorpha</taxon>
        <taxon>Rhabditoidea</taxon>
        <taxon>Rhabditidae</taxon>
        <taxon>Peloderinae</taxon>
        <taxon>Caenorhabditis</taxon>
    </lineage>
</organism>
<feature type="region of interest" description="Disordered" evidence="1">
    <location>
        <begin position="1"/>
        <end position="27"/>
    </location>
</feature>
<dbReference type="Proteomes" id="UP000008549">
    <property type="component" value="Unassembled WGS sequence"/>
</dbReference>
<evidence type="ECO:0000313" key="2">
    <source>
        <dbReference type="EMBL" id="CAS00815.1"/>
    </source>
</evidence>
<reference evidence="2 3" key="1">
    <citation type="journal article" date="2003" name="PLoS Biol.">
        <title>The genome sequence of Caenorhabditis briggsae: a platform for comparative genomics.</title>
        <authorList>
            <person name="Stein L.D."/>
            <person name="Bao Z."/>
            <person name="Blasiar D."/>
            <person name="Blumenthal T."/>
            <person name="Brent M.R."/>
            <person name="Chen N."/>
            <person name="Chinwalla A."/>
            <person name="Clarke L."/>
            <person name="Clee C."/>
            <person name="Coghlan A."/>
            <person name="Coulson A."/>
            <person name="D'Eustachio P."/>
            <person name="Fitch D.H."/>
            <person name="Fulton L.A."/>
            <person name="Fulton R.E."/>
            <person name="Griffiths-Jones S."/>
            <person name="Harris T.W."/>
            <person name="Hillier L.W."/>
            <person name="Kamath R."/>
            <person name="Kuwabara P.E."/>
            <person name="Mardis E.R."/>
            <person name="Marra M.A."/>
            <person name="Miner T.L."/>
            <person name="Minx P."/>
            <person name="Mullikin J.C."/>
            <person name="Plumb R.W."/>
            <person name="Rogers J."/>
            <person name="Schein J.E."/>
            <person name="Sohrmann M."/>
            <person name="Spieth J."/>
            <person name="Stajich J.E."/>
            <person name="Wei C."/>
            <person name="Willey D."/>
            <person name="Wilson R.K."/>
            <person name="Durbin R."/>
            <person name="Waterston R.H."/>
        </authorList>
    </citation>
    <scope>NUCLEOTIDE SEQUENCE [LARGE SCALE GENOMIC DNA]</scope>
    <source>
        <strain evidence="2 3">AF16</strain>
    </source>
</reference>
<reference evidence="2 3" key="2">
    <citation type="journal article" date="2011" name="PLoS Genet.">
        <title>Caenorhabditis briggsae recombinant inbred line genotypes reveal inter-strain incompatibility and the evolution of recombination.</title>
        <authorList>
            <person name="Ross J.A."/>
            <person name="Koboldt D.C."/>
            <person name="Staisch J.E."/>
            <person name="Chamberlin H.M."/>
            <person name="Gupta B.P."/>
            <person name="Miller R.D."/>
            <person name="Baird S.E."/>
            <person name="Haag E.S."/>
        </authorList>
    </citation>
    <scope>NUCLEOTIDE SEQUENCE [LARGE SCALE GENOMIC DNA]</scope>
    <source>
        <strain evidence="2 3">AF16</strain>
    </source>
</reference>
<dbReference type="CTD" id="68917172"/>
<evidence type="ECO:0000256" key="1">
    <source>
        <dbReference type="SAM" id="MobiDB-lite"/>
    </source>
</evidence>
<feature type="compositionally biased region" description="Basic residues" evidence="1">
    <location>
        <begin position="9"/>
        <end position="22"/>
    </location>
</feature>
<protein>
    <submittedName>
        <fullName evidence="2">Protein CBG25690</fullName>
    </submittedName>
</protein>
<dbReference type="InParanoid" id="B6ILN5"/>
<evidence type="ECO:0000313" key="3">
    <source>
        <dbReference type="Proteomes" id="UP000008549"/>
    </source>
</evidence>
<gene>
    <name evidence="2" type="ORF">CBG25690</name>
    <name evidence="2" type="ORF">CBG_25690</name>
</gene>